<dbReference type="InterPro" id="IPR036423">
    <property type="entry name" value="SOD-like_Cu/Zn_dom_sf"/>
</dbReference>
<dbReference type="InterPro" id="IPR001424">
    <property type="entry name" value="SOD_Cu_Zn_dom"/>
</dbReference>
<dbReference type="Gene3D" id="2.60.40.200">
    <property type="entry name" value="Superoxide dismutase, copper/zinc binding domain"/>
    <property type="match status" value="1"/>
</dbReference>
<evidence type="ECO:0000313" key="5">
    <source>
        <dbReference type="Proteomes" id="UP000429958"/>
    </source>
</evidence>
<accession>A0A7X2NMA5</accession>
<dbReference type="RefSeq" id="WP_154472755.1">
    <property type="nucleotide sequence ID" value="NZ_VUMD01000010.1"/>
</dbReference>
<dbReference type="PROSITE" id="PS00087">
    <property type="entry name" value="SOD_CU_ZN_1"/>
    <property type="match status" value="1"/>
</dbReference>
<evidence type="ECO:0000256" key="2">
    <source>
        <dbReference type="ARBA" id="ARBA00024900"/>
    </source>
</evidence>
<organism evidence="4 5">
    <name type="scientific">Clostridium porci</name>
    <dbReference type="NCBI Taxonomy" id="2605778"/>
    <lineage>
        <taxon>Bacteria</taxon>
        <taxon>Bacillati</taxon>
        <taxon>Bacillota</taxon>
        <taxon>Clostridia</taxon>
        <taxon>Eubacteriales</taxon>
        <taxon>Clostridiaceae</taxon>
        <taxon>Clostridium</taxon>
    </lineage>
</organism>
<name>A0A7X2NMA5_9CLOT</name>
<dbReference type="Proteomes" id="UP000429958">
    <property type="component" value="Unassembled WGS sequence"/>
</dbReference>
<dbReference type="Pfam" id="PF00080">
    <property type="entry name" value="Sod_Cu"/>
    <property type="match status" value="1"/>
</dbReference>
<comment type="similarity">
    <text evidence="1">Belongs to the Cu-Zn superoxide dismutase family.</text>
</comment>
<dbReference type="EMBL" id="VUMD01000010">
    <property type="protein sequence ID" value="MSS37325.1"/>
    <property type="molecule type" value="Genomic_DNA"/>
</dbReference>
<dbReference type="SUPFAM" id="SSF49329">
    <property type="entry name" value="Cu,Zn superoxide dismutase-like"/>
    <property type="match status" value="1"/>
</dbReference>
<dbReference type="InterPro" id="IPR018152">
    <property type="entry name" value="SOD_Cu/Zn_BS"/>
</dbReference>
<evidence type="ECO:0000256" key="1">
    <source>
        <dbReference type="ARBA" id="ARBA00010457"/>
    </source>
</evidence>
<dbReference type="PANTHER" id="PTHR10003">
    <property type="entry name" value="SUPEROXIDE DISMUTASE CU-ZN -RELATED"/>
    <property type="match status" value="1"/>
</dbReference>
<feature type="domain" description="Superoxide dismutase copper/zinc binding" evidence="3">
    <location>
        <begin position="36"/>
        <end position="160"/>
    </location>
</feature>
<protein>
    <submittedName>
        <fullName evidence="4">Superoxide dismutase family protein</fullName>
    </submittedName>
</protein>
<sequence>MTNQSTPGDIFADLLRYNNPSALAWVRGGEAVPALSGLVKFYETPYQGVLVEAEIFNLPNKSIPGSSDFYAFHIHQNGDCSGNFARTGDHFNPTSQLHPFHAGDFPPLLGNEGYAWTAFYDKRFSIKDILGRSVIIHSNEDDFKTQPSGDSGSKIACGVIEMIR</sequence>
<dbReference type="InterPro" id="IPR024134">
    <property type="entry name" value="SOD_Cu/Zn_/chaperone"/>
</dbReference>
<reference evidence="4 5" key="1">
    <citation type="submission" date="2019-08" db="EMBL/GenBank/DDBJ databases">
        <title>In-depth cultivation of the pig gut microbiome towards novel bacterial diversity and tailored functional studies.</title>
        <authorList>
            <person name="Wylensek D."/>
            <person name="Hitch T.C.A."/>
            <person name="Clavel T."/>
        </authorList>
    </citation>
    <scope>NUCLEOTIDE SEQUENCE [LARGE SCALE GENOMIC DNA]</scope>
    <source>
        <strain evidence="4 5">WCA-389-WT-23D1</strain>
    </source>
</reference>
<evidence type="ECO:0000313" key="4">
    <source>
        <dbReference type="EMBL" id="MSS37325.1"/>
    </source>
</evidence>
<evidence type="ECO:0000259" key="3">
    <source>
        <dbReference type="Pfam" id="PF00080"/>
    </source>
</evidence>
<gene>
    <name evidence="4" type="ORF">FYJ39_12255</name>
</gene>
<keyword evidence="5" id="KW-1185">Reference proteome</keyword>
<comment type="caution">
    <text evidence="4">The sequence shown here is derived from an EMBL/GenBank/DDBJ whole genome shotgun (WGS) entry which is preliminary data.</text>
</comment>
<dbReference type="AlphaFoldDB" id="A0A7X2NMA5"/>
<comment type="function">
    <text evidence="2">Destroys radicals which are normally produced within the cells and which are toxic to biological systems. May play a role in favoring mycobacterial survival in phagocytes.</text>
</comment>
<dbReference type="GO" id="GO:0005507">
    <property type="term" value="F:copper ion binding"/>
    <property type="evidence" value="ECO:0007669"/>
    <property type="project" value="InterPro"/>
</dbReference>
<dbReference type="GO" id="GO:0006801">
    <property type="term" value="P:superoxide metabolic process"/>
    <property type="evidence" value="ECO:0007669"/>
    <property type="project" value="InterPro"/>
</dbReference>
<proteinExistence type="inferred from homology"/>